<keyword evidence="1" id="KW-0805">Transcription regulation</keyword>
<dbReference type="OrthoDB" id="659223at2"/>
<dbReference type="Gene3D" id="3.40.50.2300">
    <property type="match status" value="1"/>
</dbReference>
<accession>A0A5B8UUD5</accession>
<dbReference type="AlphaFoldDB" id="A0A5B8UUD5"/>
<keyword evidence="4" id="KW-0597">Phosphoprotein</keyword>
<sequence length="221" mass="24808">MFEHVLVAEDHEIANLSLRRTLEGLHIPSPDHAHYCDQALSKVKKALQNGQPYDLLVTDLYFEADGSAQQLPEGVELIRAARTLQPNLRVLVFSAESSPPVIRSLFEELNIDGYVRKARGDAQELKTAIAHLAQNRRHHPRELRTQPAQENLHVFSELDTAIIRLLAKGTAQKDIPAFLNALGLHPSSLSSVEKRLNLIKTAMDFKKNEQLVAFCTELKII</sequence>
<keyword evidence="2" id="KW-0238">DNA-binding</keyword>
<evidence type="ECO:0000259" key="5">
    <source>
        <dbReference type="PROSITE" id="PS50110"/>
    </source>
</evidence>
<dbReference type="SUPFAM" id="SSF52172">
    <property type="entry name" value="CheY-like"/>
    <property type="match status" value="1"/>
</dbReference>
<dbReference type="GO" id="GO:0000160">
    <property type="term" value="P:phosphorelay signal transduction system"/>
    <property type="evidence" value="ECO:0007669"/>
    <property type="project" value="InterPro"/>
</dbReference>
<dbReference type="InterPro" id="IPR039420">
    <property type="entry name" value="WalR-like"/>
</dbReference>
<evidence type="ECO:0000256" key="3">
    <source>
        <dbReference type="ARBA" id="ARBA00023163"/>
    </source>
</evidence>
<name>A0A5B8UUD5_9SPHI</name>
<keyword evidence="7" id="KW-1185">Reference proteome</keyword>
<reference evidence="6 7" key="1">
    <citation type="journal article" date="2017" name="Curr. Microbiol.">
        <title>Mucilaginibacter ginsenosidivorans sp. nov., Isolated from Soil of Ginseng Field.</title>
        <authorList>
            <person name="Kim M.M."/>
            <person name="Siddiqi M.Z."/>
            <person name="Im W.T."/>
        </authorList>
    </citation>
    <scope>NUCLEOTIDE SEQUENCE [LARGE SCALE GENOMIC DNA]</scope>
    <source>
        <strain evidence="6 7">Gsoil 3017</strain>
    </source>
</reference>
<evidence type="ECO:0000256" key="4">
    <source>
        <dbReference type="PROSITE-ProRule" id="PRU00169"/>
    </source>
</evidence>
<organism evidence="6 7">
    <name type="scientific">Mucilaginibacter ginsenosidivorans</name>
    <dbReference type="NCBI Taxonomy" id="398053"/>
    <lineage>
        <taxon>Bacteria</taxon>
        <taxon>Pseudomonadati</taxon>
        <taxon>Bacteroidota</taxon>
        <taxon>Sphingobacteriia</taxon>
        <taxon>Sphingobacteriales</taxon>
        <taxon>Sphingobacteriaceae</taxon>
        <taxon>Mucilaginibacter</taxon>
    </lineage>
</organism>
<dbReference type="Proteomes" id="UP000321479">
    <property type="component" value="Chromosome"/>
</dbReference>
<dbReference type="InterPro" id="IPR001789">
    <property type="entry name" value="Sig_transdc_resp-reg_receiver"/>
</dbReference>
<keyword evidence="3" id="KW-0804">Transcription</keyword>
<feature type="modified residue" description="4-aspartylphosphate" evidence="4">
    <location>
        <position position="59"/>
    </location>
</feature>
<evidence type="ECO:0000313" key="7">
    <source>
        <dbReference type="Proteomes" id="UP000321479"/>
    </source>
</evidence>
<dbReference type="InterPro" id="IPR011006">
    <property type="entry name" value="CheY-like_superfamily"/>
</dbReference>
<dbReference type="PANTHER" id="PTHR43214">
    <property type="entry name" value="TWO-COMPONENT RESPONSE REGULATOR"/>
    <property type="match status" value="1"/>
</dbReference>
<dbReference type="GO" id="GO:0003677">
    <property type="term" value="F:DNA binding"/>
    <property type="evidence" value="ECO:0007669"/>
    <property type="project" value="UniProtKB-KW"/>
</dbReference>
<dbReference type="PANTHER" id="PTHR43214:SF41">
    <property type="entry name" value="NITRATE_NITRITE RESPONSE REGULATOR PROTEIN NARP"/>
    <property type="match status" value="1"/>
</dbReference>
<dbReference type="SMART" id="SM00448">
    <property type="entry name" value="REC"/>
    <property type="match status" value="1"/>
</dbReference>
<proteinExistence type="predicted"/>
<gene>
    <name evidence="6" type="ORF">FRZ54_07820</name>
</gene>
<evidence type="ECO:0000313" key="6">
    <source>
        <dbReference type="EMBL" id="QEC62498.1"/>
    </source>
</evidence>
<dbReference type="PROSITE" id="PS50110">
    <property type="entry name" value="RESPONSE_REGULATORY"/>
    <property type="match status" value="1"/>
</dbReference>
<dbReference type="EMBL" id="CP042436">
    <property type="protein sequence ID" value="QEC62498.1"/>
    <property type="molecule type" value="Genomic_DNA"/>
</dbReference>
<evidence type="ECO:0000256" key="1">
    <source>
        <dbReference type="ARBA" id="ARBA00023015"/>
    </source>
</evidence>
<feature type="domain" description="Response regulatory" evidence="5">
    <location>
        <begin position="4"/>
        <end position="132"/>
    </location>
</feature>
<dbReference type="RefSeq" id="WP_147031075.1">
    <property type="nucleotide sequence ID" value="NZ_CP042436.1"/>
</dbReference>
<dbReference type="Pfam" id="PF00072">
    <property type="entry name" value="Response_reg"/>
    <property type="match status" value="1"/>
</dbReference>
<dbReference type="KEGG" id="mgin:FRZ54_07820"/>
<evidence type="ECO:0000256" key="2">
    <source>
        <dbReference type="ARBA" id="ARBA00023125"/>
    </source>
</evidence>
<protein>
    <submittedName>
        <fullName evidence="6">Response regulator transcription factor</fullName>
    </submittedName>
</protein>